<dbReference type="OrthoDB" id="626167at2759"/>
<evidence type="ECO:0000256" key="6">
    <source>
        <dbReference type="ARBA" id="ARBA00022692"/>
    </source>
</evidence>
<keyword evidence="5" id="KW-0808">Transferase</keyword>
<keyword evidence="9" id="KW-0067">ATP-binding</keyword>
<evidence type="ECO:0000256" key="8">
    <source>
        <dbReference type="ARBA" id="ARBA00022777"/>
    </source>
</evidence>
<dbReference type="Gene3D" id="1.10.510.10">
    <property type="entry name" value="Transferase(Phosphotransferase) domain 1"/>
    <property type="match status" value="2"/>
</dbReference>
<keyword evidence="10" id="KW-1133">Transmembrane helix</keyword>
<keyword evidence="4" id="KW-0723">Serine/threonine-protein kinase</keyword>
<dbReference type="PANTHER" id="PTHR47982:SF42">
    <property type="entry name" value="PROTEIN KINASE DOMAIN-CONTAINING PROTEIN"/>
    <property type="match status" value="1"/>
</dbReference>
<keyword evidence="11" id="KW-0472">Membrane</keyword>
<reference evidence="16" key="1">
    <citation type="journal article" date="2017" name="Front. Plant Sci.">
        <title>Climate Clever Clovers: New Paradigm to Reduce the Environmental Footprint of Ruminants by Breeding Low Methanogenic Forages Utilizing Haplotype Variation.</title>
        <authorList>
            <person name="Kaur P."/>
            <person name="Appels R."/>
            <person name="Bayer P.E."/>
            <person name="Keeble-Gagnere G."/>
            <person name="Wang J."/>
            <person name="Hirakawa H."/>
            <person name="Shirasawa K."/>
            <person name="Vercoe P."/>
            <person name="Stefanova K."/>
            <person name="Durmic Z."/>
            <person name="Nichols P."/>
            <person name="Revell C."/>
            <person name="Isobe S.N."/>
            <person name="Edwards D."/>
            <person name="Erskine W."/>
        </authorList>
    </citation>
    <scope>NUCLEOTIDE SEQUENCE [LARGE SCALE GENOMIC DNA]</scope>
    <source>
        <strain evidence="16">cv. Daliak</strain>
    </source>
</reference>
<keyword evidence="3" id="KW-1003">Cell membrane</keyword>
<keyword evidence="6" id="KW-0812">Transmembrane</keyword>
<dbReference type="SUPFAM" id="SSF56112">
    <property type="entry name" value="Protein kinase-like (PK-like)"/>
    <property type="match status" value="3"/>
</dbReference>
<dbReference type="InterPro" id="IPR000719">
    <property type="entry name" value="Prot_kinase_dom"/>
</dbReference>
<keyword evidence="16" id="KW-1185">Reference proteome</keyword>
<dbReference type="PROSITE" id="PS50011">
    <property type="entry name" value="PROTEIN_KINASE_DOM"/>
    <property type="match status" value="1"/>
</dbReference>
<organism evidence="15 16">
    <name type="scientific">Trifolium subterraneum</name>
    <name type="common">Subterranean clover</name>
    <dbReference type="NCBI Taxonomy" id="3900"/>
    <lineage>
        <taxon>Eukaryota</taxon>
        <taxon>Viridiplantae</taxon>
        <taxon>Streptophyta</taxon>
        <taxon>Embryophyta</taxon>
        <taxon>Tracheophyta</taxon>
        <taxon>Spermatophyta</taxon>
        <taxon>Magnoliopsida</taxon>
        <taxon>eudicotyledons</taxon>
        <taxon>Gunneridae</taxon>
        <taxon>Pentapetalae</taxon>
        <taxon>rosids</taxon>
        <taxon>fabids</taxon>
        <taxon>Fabales</taxon>
        <taxon>Fabaceae</taxon>
        <taxon>Papilionoideae</taxon>
        <taxon>50 kb inversion clade</taxon>
        <taxon>NPAAA clade</taxon>
        <taxon>Hologalegina</taxon>
        <taxon>IRL clade</taxon>
        <taxon>Trifolieae</taxon>
        <taxon>Trifolium</taxon>
    </lineage>
</organism>
<name>A0A2Z6LQC1_TRISU</name>
<comment type="subcellular location">
    <subcellularLocation>
        <location evidence="1">Cell membrane</location>
        <topology evidence="1">Single-pass membrane protein</topology>
    </subcellularLocation>
</comment>
<evidence type="ECO:0000256" key="5">
    <source>
        <dbReference type="ARBA" id="ARBA00022679"/>
    </source>
</evidence>
<protein>
    <recommendedName>
        <fullName evidence="2">non-specific serine/threonine protein kinase</fullName>
        <ecNumber evidence="2">2.7.11.1</ecNumber>
    </recommendedName>
</protein>
<keyword evidence="7" id="KW-0547">Nucleotide-binding</keyword>
<dbReference type="GO" id="GO:0005524">
    <property type="term" value="F:ATP binding"/>
    <property type="evidence" value="ECO:0007669"/>
    <property type="project" value="UniProtKB-KW"/>
</dbReference>
<dbReference type="Pfam" id="PF00069">
    <property type="entry name" value="Pkinase"/>
    <property type="match status" value="2"/>
</dbReference>
<proteinExistence type="predicted"/>
<evidence type="ECO:0000256" key="7">
    <source>
        <dbReference type="ARBA" id="ARBA00022741"/>
    </source>
</evidence>
<evidence type="ECO:0000256" key="10">
    <source>
        <dbReference type="ARBA" id="ARBA00022989"/>
    </source>
</evidence>
<evidence type="ECO:0000256" key="13">
    <source>
        <dbReference type="ARBA" id="ARBA00048679"/>
    </source>
</evidence>
<dbReference type="Gene3D" id="3.30.200.20">
    <property type="entry name" value="Phosphorylase Kinase, domain 1"/>
    <property type="match status" value="3"/>
</dbReference>
<feature type="domain" description="Protein kinase" evidence="14">
    <location>
        <begin position="242"/>
        <end position="500"/>
    </location>
</feature>
<evidence type="ECO:0000256" key="2">
    <source>
        <dbReference type="ARBA" id="ARBA00012513"/>
    </source>
</evidence>
<evidence type="ECO:0000259" key="14">
    <source>
        <dbReference type="PROSITE" id="PS50011"/>
    </source>
</evidence>
<gene>
    <name evidence="15" type="ORF">TSUD_132660</name>
</gene>
<evidence type="ECO:0000256" key="1">
    <source>
        <dbReference type="ARBA" id="ARBA00004162"/>
    </source>
</evidence>
<evidence type="ECO:0000256" key="12">
    <source>
        <dbReference type="ARBA" id="ARBA00047899"/>
    </source>
</evidence>
<keyword evidence="8" id="KW-0418">Kinase</keyword>
<comment type="catalytic activity">
    <reaction evidence="13">
        <text>L-seryl-[protein] + ATP = O-phospho-L-seryl-[protein] + ADP + H(+)</text>
        <dbReference type="Rhea" id="RHEA:17989"/>
        <dbReference type="Rhea" id="RHEA-COMP:9863"/>
        <dbReference type="Rhea" id="RHEA-COMP:11604"/>
        <dbReference type="ChEBI" id="CHEBI:15378"/>
        <dbReference type="ChEBI" id="CHEBI:29999"/>
        <dbReference type="ChEBI" id="CHEBI:30616"/>
        <dbReference type="ChEBI" id="CHEBI:83421"/>
        <dbReference type="ChEBI" id="CHEBI:456216"/>
        <dbReference type="EC" id="2.7.11.1"/>
    </reaction>
</comment>
<evidence type="ECO:0000256" key="11">
    <source>
        <dbReference type="ARBA" id="ARBA00023136"/>
    </source>
</evidence>
<dbReference type="GO" id="GO:0005886">
    <property type="term" value="C:plasma membrane"/>
    <property type="evidence" value="ECO:0007669"/>
    <property type="project" value="UniProtKB-SubCell"/>
</dbReference>
<dbReference type="GO" id="GO:0004674">
    <property type="term" value="F:protein serine/threonine kinase activity"/>
    <property type="evidence" value="ECO:0007669"/>
    <property type="project" value="UniProtKB-KW"/>
</dbReference>
<evidence type="ECO:0000256" key="4">
    <source>
        <dbReference type="ARBA" id="ARBA00022527"/>
    </source>
</evidence>
<dbReference type="Proteomes" id="UP000242715">
    <property type="component" value="Unassembled WGS sequence"/>
</dbReference>
<evidence type="ECO:0000256" key="3">
    <source>
        <dbReference type="ARBA" id="ARBA00022475"/>
    </source>
</evidence>
<comment type="catalytic activity">
    <reaction evidence="12">
        <text>L-threonyl-[protein] + ATP = O-phospho-L-threonyl-[protein] + ADP + H(+)</text>
        <dbReference type="Rhea" id="RHEA:46608"/>
        <dbReference type="Rhea" id="RHEA-COMP:11060"/>
        <dbReference type="Rhea" id="RHEA-COMP:11605"/>
        <dbReference type="ChEBI" id="CHEBI:15378"/>
        <dbReference type="ChEBI" id="CHEBI:30013"/>
        <dbReference type="ChEBI" id="CHEBI:30616"/>
        <dbReference type="ChEBI" id="CHEBI:61977"/>
        <dbReference type="ChEBI" id="CHEBI:456216"/>
        <dbReference type="EC" id="2.7.11.1"/>
    </reaction>
</comment>
<dbReference type="EC" id="2.7.11.1" evidence="2"/>
<evidence type="ECO:0000256" key="9">
    <source>
        <dbReference type="ARBA" id="ARBA00022840"/>
    </source>
</evidence>
<dbReference type="InterPro" id="IPR047117">
    <property type="entry name" value="PERK1-13-like"/>
</dbReference>
<sequence>MLGYKSTLDNNGLVGVNQRIIEEELARKKEEYLNHEELARIAKLYESSEVVFKIQLYAGSSPKKFAIEGAKNLNATWVILDRQMKKDEEFFLQKLYCGISRILGKTRIERLRGPIQFAVEIQCNSDHPSAESLLESPINVEGTSQIHWRPNKDEGCSTFSPDINEKTCETSTDHASMDETDINRNQIIDKTGDRDTTLVANNDQTKDLHMSQAQTRNDSVCSMCSVCKTRRPNIEWQKEFTYEEIESATEGFSLKNCLSESGNPFSTFKGKLEGEVKIVVKQHEITNIEVREKMKSEVQTILKARHNNVVMLLGSSRKDRFMLIVYEYACNGSLDMYLSSERCRPLDWSERRRVAIGLCRGLKYLHDNNIIHGNIKPSNILLTHDFKPLLGDFDLGKKLDAKKSFNNKSIGNSEYIAPEYLEKGKLSTKTDVYSFGVVILELITGRKATDKISGEKRLVGWAKPLLGGKNYSELVDPIISKTYEEDQLHWLVVSALQGIADSEQCNITEVSTSPISDSRIVSDINGSQVILQGISDRKQCDMTEESLAVVTNSKFVSNVSDLQGNKEVCPKETDCRSQKVVQIERIPFEEESRPQSLDLKSAITNHLSEFEENLKRNRDENAISTQEISINLMIGKDQEDKSSIQVKRGLRPVPISGILLQTQSQSSFNENLHDEHQDEVIVEKSKSSACSICKSKRPKITRMKDFTYDDLLAATKGFSVENSLSESENGPTFKGFLENKMKIVVKIHQITRSQEENIFRGKFPVIDMEGKNENNHRKTKLEQKKSYKDKSAKDFGYTAPEYTENGKLSTKIDVYSFGVVLLELITGRRVTDKLPGGKSLVGWAKPLLGGKKYAQLVDSKISNSYEQEKLQWLVQVTEKCLKKNPKERYSMNMVMSALQGISESDDCCLIEDSSSENSYLPNDEPVMPTTSSQGETMVDLVIREAKRIDTNTYKEETSFKTETTTNDMIEHIKKNHQNKESFHMEENEVERKAVDNQQKIIQDTEQMQDSCNDTGFWNENQDKTILENISKSTLCSICKSRRPNHELQRKFTYEELQAATEGFSIKYSLSEGEYGPAFKGQLDNKLEIAIKKIQVTSLQEQKEFMSEVQLLARPLLGGREYLQLMDPEISSSYDEEELAALVLITEKCLRKNLKERFTMNMLLLQPLYCSKNCSNAGTTAIVVSLMPSVVDSNNIYLIEDSSSDSDDLCCYSDETNSEEEDLVTKIGELREDNKTCRKENETKFDEKSDWYKTRGKNLMETQEKERCESYGGAKDFFLDGAQEYIACGEFFSLCNSI</sequence>
<dbReference type="PANTHER" id="PTHR47982">
    <property type="entry name" value="PROLINE-RICH RECEPTOR-LIKE PROTEIN KINASE PERK4"/>
    <property type="match status" value="1"/>
</dbReference>
<accession>A0A2Z6LQC1</accession>
<dbReference type="InterPro" id="IPR011009">
    <property type="entry name" value="Kinase-like_dom_sf"/>
</dbReference>
<evidence type="ECO:0000313" key="16">
    <source>
        <dbReference type="Proteomes" id="UP000242715"/>
    </source>
</evidence>
<evidence type="ECO:0000313" key="15">
    <source>
        <dbReference type="EMBL" id="GAU21054.1"/>
    </source>
</evidence>
<dbReference type="EMBL" id="DF973224">
    <property type="protein sequence ID" value="GAU21054.1"/>
    <property type="molecule type" value="Genomic_DNA"/>
</dbReference>